<protein>
    <submittedName>
        <fullName evidence="1">Uncharacterized protein</fullName>
    </submittedName>
</protein>
<dbReference type="InterPro" id="IPR029069">
    <property type="entry name" value="HotDog_dom_sf"/>
</dbReference>
<proteinExistence type="predicted"/>
<gene>
    <name evidence="1" type="ORF">FB45DRAFT_253408</name>
</gene>
<evidence type="ECO:0000313" key="1">
    <source>
        <dbReference type="EMBL" id="KAJ7614343.1"/>
    </source>
</evidence>
<dbReference type="SUPFAM" id="SSF54637">
    <property type="entry name" value="Thioesterase/thiol ester dehydrase-isomerase"/>
    <property type="match status" value="1"/>
</dbReference>
<keyword evidence="2" id="KW-1185">Reference proteome</keyword>
<evidence type="ECO:0000313" key="2">
    <source>
        <dbReference type="Proteomes" id="UP001221142"/>
    </source>
</evidence>
<dbReference type="Gene3D" id="3.10.129.10">
    <property type="entry name" value="Hotdog Thioesterase"/>
    <property type="match status" value="1"/>
</dbReference>
<dbReference type="Proteomes" id="UP001221142">
    <property type="component" value="Unassembled WGS sequence"/>
</dbReference>
<accession>A0AAD7B9K1</accession>
<comment type="caution">
    <text evidence="1">The sequence shown here is derived from an EMBL/GenBank/DDBJ whole genome shotgun (WGS) entry which is preliminary data.</text>
</comment>
<dbReference type="EMBL" id="JARKIF010000026">
    <property type="protein sequence ID" value="KAJ7614343.1"/>
    <property type="molecule type" value="Genomic_DNA"/>
</dbReference>
<reference evidence="1" key="1">
    <citation type="submission" date="2023-03" db="EMBL/GenBank/DDBJ databases">
        <title>Massive genome expansion in bonnet fungi (Mycena s.s.) driven by repeated elements and novel gene families across ecological guilds.</title>
        <authorList>
            <consortium name="Lawrence Berkeley National Laboratory"/>
            <person name="Harder C.B."/>
            <person name="Miyauchi S."/>
            <person name="Viragh M."/>
            <person name="Kuo A."/>
            <person name="Thoen E."/>
            <person name="Andreopoulos B."/>
            <person name="Lu D."/>
            <person name="Skrede I."/>
            <person name="Drula E."/>
            <person name="Henrissat B."/>
            <person name="Morin E."/>
            <person name="Kohler A."/>
            <person name="Barry K."/>
            <person name="LaButti K."/>
            <person name="Morin E."/>
            <person name="Salamov A."/>
            <person name="Lipzen A."/>
            <person name="Mereny Z."/>
            <person name="Hegedus B."/>
            <person name="Baldrian P."/>
            <person name="Stursova M."/>
            <person name="Weitz H."/>
            <person name="Taylor A."/>
            <person name="Grigoriev I.V."/>
            <person name="Nagy L.G."/>
            <person name="Martin F."/>
            <person name="Kauserud H."/>
        </authorList>
    </citation>
    <scope>NUCLEOTIDE SEQUENCE</scope>
    <source>
        <strain evidence="1">9284</strain>
    </source>
</reference>
<organism evidence="1 2">
    <name type="scientific">Roridomyces roridus</name>
    <dbReference type="NCBI Taxonomy" id="1738132"/>
    <lineage>
        <taxon>Eukaryota</taxon>
        <taxon>Fungi</taxon>
        <taxon>Dikarya</taxon>
        <taxon>Basidiomycota</taxon>
        <taxon>Agaricomycotina</taxon>
        <taxon>Agaricomycetes</taxon>
        <taxon>Agaricomycetidae</taxon>
        <taxon>Agaricales</taxon>
        <taxon>Marasmiineae</taxon>
        <taxon>Mycenaceae</taxon>
        <taxon>Roridomyces</taxon>
    </lineage>
</organism>
<sequence>MSRPLNTRLSHRGTDAAFAQLRILRDPISDSILDGIRGNAPRDVKEVAVKWLKFFTAPAEKCFYGLSSERKVVTEVSLNPDPLEDMHVLTLVCEIVVTEELLDWRGKLGNAFVISVIDECVSSAVTALDYAEGGSGICGVSQSLNTVLHNSVDFGASLRFVNTTLTATPGTTACRSEVWDLTQRRLVATAVYVGMPSSSPSPSPQRAARL</sequence>
<name>A0AAD7B9K1_9AGAR</name>
<dbReference type="AlphaFoldDB" id="A0AAD7B9K1"/>